<dbReference type="PANTHER" id="PTHR46323:SF2">
    <property type="entry name" value="BETA-GALACTOSIDASE"/>
    <property type="match status" value="1"/>
</dbReference>
<evidence type="ECO:0000313" key="10">
    <source>
        <dbReference type="Proteomes" id="UP000257323"/>
    </source>
</evidence>
<dbReference type="Pfam" id="PF02837">
    <property type="entry name" value="Glyco_hydro_2_N"/>
    <property type="match status" value="1"/>
</dbReference>
<comment type="catalytic activity">
    <reaction evidence="1 7">
        <text>Hydrolysis of terminal non-reducing beta-D-galactose residues in beta-D-galactosides.</text>
        <dbReference type="EC" id="3.2.1.23"/>
    </reaction>
</comment>
<dbReference type="InterPro" id="IPR006104">
    <property type="entry name" value="Glyco_hydro_2_N"/>
</dbReference>
<sequence length="1086" mass="124659">MRMAIRKRIRNFRMVMLAMFLPVIFLVLSSDRLPASSPGEEAVNDWENPRVFAINKEAPHATFIPFPELNRALGSEPKKSPWYRSLNGRWKFNWVPKPADRPLDFWHPDYDDSRWAEIEVPANWELNGYGIPIYVNSDYEFAPDNPQPPRIPHDNNPVGSYRLKFTIPEAWRDKEVFIHFGAVKSAFYLWVNGQKVGYSQDSKTPAEFRITPFLKPGENLLAIEVYRYSDGSYLECQDFWRISGIERDVYLYAAPRTRIRDFFARTLLDEQYRDGLLNLDVEVVDGNQAPAGRPGKLQVFNLTASIINDSGEKLFLEKKTFTLKPGEKKLLNYKGEILNVKPWSAERPNLYTLCLELSGERNYPVEAITRKVGFRTVEIKNGQLLVNGRAVYFRGVNRHEHDPWTGHVISEESMVRDIQLMKQNNINAVRTCHYPNDPRWYELCDYYGIYLIDEANIESHGMGYGEKSLAKDPDWGPAHLDRIMRMVERDKNHPSVVIWSMGNEAGNGINFEECYRWIKQRDPSRPIHYERAQLEWNTDIYCPMYARIEHLEKYARTNPARPLILCEYAHSMGNSTGNLQDYWDTIEKYPALQGGFIWDWVDQGFAKKNEKGELFWAYGGDYGPPGTPSDSNFCCNGLVAPDRKPHPALWEVKKVYQPAKFELATPVGPDGTEINIRITNKYDFLAFNPEDFQIRWKLLRNGKQVAEASSTCPEVEPWKSTELKITLPETVRDGEGEFFLNLELLNRKDLAQGLVPAGHTIASEQLKIKESSRALTGKLSTTTQINKATVKLPGLKIKENKNNKNEFTVSGQDFVLTFNRAEGRLTSYKYKNFEFLKEGPFPLFWRAPTDNDFGNMMPQRLKAWREASLNRQVKAFQVSKEKSGRVVARVEFFLPSVGASHIVSYAVAPDGTVTVANEFKPSNPDKLPEIPRLGMLLGLAEGLEEIEFYGRGPHENYCDRKTSAYVGIYRTNKDEQVIPYVAAQEFGNRTDTRWLEVKSKGGLGLKFTGLPAFEFTAIPYTPEDLTQNRRGEKHFVDVPRRSHLYVTIDLAQMGVGGDDSWGARPHPQYLIKPQAYSWSFSLEPIK</sequence>
<organism evidence="9 10">
    <name type="scientific">Candidatus Saccharicenans subterraneus</name>
    <dbReference type="NCBI Taxonomy" id="2508984"/>
    <lineage>
        <taxon>Bacteria</taxon>
        <taxon>Candidatus Aminicenantota</taxon>
        <taxon>Candidatus Aminicenantia</taxon>
        <taxon>Candidatus Aminicenantales</taxon>
        <taxon>Candidatus Saccharicenantaceae</taxon>
        <taxon>Candidatus Saccharicenans</taxon>
    </lineage>
</organism>
<accession>A0A3E2BJT8</accession>
<dbReference type="InterPro" id="IPR004199">
    <property type="entry name" value="B-gal_small/dom_5"/>
</dbReference>
<name>A0A3E2BJT8_9BACT</name>
<evidence type="ECO:0000256" key="7">
    <source>
        <dbReference type="RuleBase" id="RU361154"/>
    </source>
</evidence>
<dbReference type="Gene3D" id="2.60.40.10">
    <property type="entry name" value="Immunoglobulins"/>
    <property type="match status" value="2"/>
</dbReference>
<dbReference type="InterPro" id="IPR050347">
    <property type="entry name" value="Bact_Beta-galactosidase"/>
</dbReference>
<dbReference type="SUPFAM" id="SSF51445">
    <property type="entry name" value="(Trans)glycosidases"/>
    <property type="match status" value="1"/>
</dbReference>
<evidence type="ECO:0000256" key="2">
    <source>
        <dbReference type="ARBA" id="ARBA00007401"/>
    </source>
</evidence>
<dbReference type="GO" id="GO:0009341">
    <property type="term" value="C:beta-galactosidase complex"/>
    <property type="evidence" value="ECO:0007669"/>
    <property type="project" value="InterPro"/>
</dbReference>
<dbReference type="PROSITE" id="PS00608">
    <property type="entry name" value="GLYCOSYL_HYDROL_F2_2"/>
    <property type="match status" value="1"/>
</dbReference>
<dbReference type="SUPFAM" id="SSF74650">
    <property type="entry name" value="Galactose mutarotase-like"/>
    <property type="match status" value="1"/>
</dbReference>
<dbReference type="Gene3D" id="3.20.20.80">
    <property type="entry name" value="Glycosidases"/>
    <property type="match status" value="1"/>
</dbReference>
<dbReference type="InterPro" id="IPR006102">
    <property type="entry name" value="Ig-like_GH2"/>
</dbReference>
<protein>
    <recommendedName>
        <fullName evidence="3 7">Beta-galactosidase</fullName>
        <ecNumber evidence="3 7">3.2.1.23</ecNumber>
    </recommendedName>
    <alternativeName>
        <fullName evidence="6 7">Lactase</fullName>
    </alternativeName>
</protein>
<dbReference type="EMBL" id="QUAH01000016">
    <property type="protein sequence ID" value="RFT14922.1"/>
    <property type="molecule type" value="Genomic_DNA"/>
</dbReference>
<keyword evidence="4 7" id="KW-0378">Hydrolase</keyword>
<evidence type="ECO:0000313" key="9">
    <source>
        <dbReference type="EMBL" id="RFT14922.1"/>
    </source>
</evidence>
<evidence type="ECO:0000256" key="4">
    <source>
        <dbReference type="ARBA" id="ARBA00022801"/>
    </source>
</evidence>
<evidence type="ECO:0000256" key="3">
    <source>
        <dbReference type="ARBA" id="ARBA00012756"/>
    </source>
</evidence>
<evidence type="ECO:0000256" key="6">
    <source>
        <dbReference type="ARBA" id="ARBA00032230"/>
    </source>
</evidence>
<keyword evidence="5 7" id="KW-0326">Glycosidase</keyword>
<evidence type="ECO:0000259" key="8">
    <source>
        <dbReference type="SMART" id="SM01038"/>
    </source>
</evidence>
<dbReference type="Pfam" id="PF02836">
    <property type="entry name" value="Glyco_hydro_2_C"/>
    <property type="match status" value="1"/>
</dbReference>
<dbReference type="InterPro" id="IPR023230">
    <property type="entry name" value="Glyco_hydro_2_CS"/>
</dbReference>
<dbReference type="InterPro" id="IPR011013">
    <property type="entry name" value="Gal_mutarotase_sf_dom"/>
</dbReference>
<dbReference type="InterPro" id="IPR006103">
    <property type="entry name" value="Glyco_hydro_2_cat"/>
</dbReference>
<dbReference type="InterPro" id="IPR032312">
    <property type="entry name" value="LacZ_4"/>
</dbReference>
<comment type="caution">
    <text evidence="9">The sequence shown here is derived from an EMBL/GenBank/DDBJ whole genome shotgun (WGS) entry which is preliminary data.</text>
</comment>
<dbReference type="Pfam" id="PF16353">
    <property type="entry name" value="LacZ_4"/>
    <property type="match status" value="1"/>
</dbReference>
<dbReference type="Proteomes" id="UP000257323">
    <property type="component" value="Unassembled WGS sequence"/>
</dbReference>
<dbReference type="PROSITE" id="PS00719">
    <property type="entry name" value="GLYCOSYL_HYDROL_F2_1"/>
    <property type="match status" value="1"/>
</dbReference>
<dbReference type="AlphaFoldDB" id="A0A3E2BJT8"/>
<dbReference type="PANTHER" id="PTHR46323">
    <property type="entry name" value="BETA-GALACTOSIDASE"/>
    <property type="match status" value="1"/>
</dbReference>
<dbReference type="GO" id="GO:0030246">
    <property type="term" value="F:carbohydrate binding"/>
    <property type="evidence" value="ECO:0007669"/>
    <property type="project" value="InterPro"/>
</dbReference>
<dbReference type="InterPro" id="IPR014718">
    <property type="entry name" value="GH-type_carb-bd"/>
</dbReference>
<dbReference type="Pfam" id="PF00703">
    <property type="entry name" value="Glyco_hydro_2"/>
    <property type="match status" value="1"/>
</dbReference>
<feature type="domain" description="Beta galactosidase small chain/" evidence="8">
    <location>
        <begin position="808"/>
        <end position="1083"/>
    </location>
</feature>
<dbReference type="PRINTS" id="PR00132">
    <property type="entry name" value="GLHYDRLASE2"/>
</dbReference>
<dbReference type="GO" id="GO:0005990">
    <property type="term" value="P:lactose catabolic process"/>
    <property type="evidence" value="ECO:0007669"/>
    <property type="project" value="TreeGrafter"/>
</dbReference>
<dbReference type="Gene3D" id="2.70.98.10">
    <property type="match status" value="1"/>
</dbReference>
<evidence type="ECO:0000256" key="1">
    <source>
        <dbReference type="ARBA" id="ARBA00001412"/>
    </source>
</evidence>
<dbReference type="SUPFAM" id="SSF49785">
    <property type="entry name" value="Galactose-binding domain-like"/>
    <property type="match status" value="1"/>
</dbReference>
<dbReference type="SUPFAM" id="SSF49303">
    <property type="entry name" value="beta-Galactosidase/glucuronidase domain"/>
    <property type="match status" value="2"/>
</dbReference>
<dbReference type="Pfam" id="PF02929">
    <property type="entry name" value="Bgal_small_N"/>
    <property type="match status" value="1"/>
</dbReference>
<comment type="similarity">
    <text evidence="2 7">Belongs to the glycosyl hydrolase 2 family.</text>
</comment>
<dbReference type="InterPro" id="IPR036156">
    <property type="entry name" value="Beta-gal/glucu_dom_sf"/>
</dbReference>
<dbReference type="InterPro" id="IPR006101">
    <property type="entry name" value="Glyco_hydro_2"/>
</dbReference>
<dbReference type="InterPro" id="IPR017853">
    <property type="entry name" value="GH"/>
</dbReference>
<dbReference type="InterPro" id="IPR013783">
    <property type="entry name" value="Ig-like_fold"/>
</dbReference>
<reference evidence="9 10" key="1">
    <citation type="submission" date="2018-08" db="EMBL/GenBank/DDBJ databases">
        <title>Genome analysis of the thermophilic bacterium of the candidate phylum Aminicenantes from deep subsurface aquifer revealed its physiology and ecological role.</title>
        <authorList>
            <person name="Kadnikov V.V."/>
            <person name="Mardanov A.V."/>
            <person name="Beletsky A.V."/>
            <person name="Karnachuk O.V."/>
            <person name="Ravin N.V."/>
        </authorList>
    </citation>
    <scope>NUCLEOTIDE SEQUENCE [LARGE SCALE GENOMIC DNA]</scope>
    <source>
        <strain evidence="9">BY38</strain>
    </source>
</reference>
<dbReference type="InterPro" id="IPR008979">
    <property type="entry name" value="Galactose-bd-like_sf"/>
</dbReference>
<dbReference type="FunFam" id="3.20.20.80:FF:000121">
    <property type="entry name" value="Beta-galactosidase"/>
    <property type="match status" value="1"/>
</dbReference>
<dbReference type="GO" id="GO:0004565">
    <property type="term" value="F:beta-galactosidase activity"/>
    <property type="evidence" value="ECO:0007669"/>
    <property type="project" value="UniProtKB-EC"/>
</dbReference>
<dbReference type="EC" id="3.2.1.23" evidence="3 7"/>
<dbReference type="Gene3D" id="2.60.120.260">
    <property type="entry name" value="Galactose-binding domain-like"/>
    <property type="match status" value="1"/>
</dbReference>
<proteinExistence type="inferred from homology"/>
<gene>
    <name evidence="9" type="ORF">OP8BY_1432</name>
</gene>
<dbReference type="SMART" id="SM01038">
    <property type="entry name" value="Bgal_small_N"/>
    <property type="match status" value="1"/>
</dbReference>
<dbReference type="InterPro" id="IPR023232">
    <property type="entry name" value="Glyco_hydro_2_AS"/>
</dbReference>
<evidence type="ECO:0000256" key="5">
    <source>
        <dbReference type="ARBA" id="ARBA00023295"/>
    </source>
</evidence>